<proteinExistence type="predicted"/>
<sequence length="444" mass="51554">MRWSYFHSCAVLIFSITLGSSTYASENDLPNYGVISAEFGVESGRHKSCDIFTDERNENIVEEGDVCPIQLKSPCRDEFYCHELVHFNTRLEERLIRLYSDKYAVSGDAQRLGINRDPGVNPLGRLHGFYIVDDNYYRAITGANMRQLSSGQYSIGFGAIQGSRFSQINFRYQNGFIYIDDFYERFPLSNSDEERQFKCVPEDGELQVSLDTLRFQDKLGNSFYDYVFKQLCGFEDSDYEKVEEDYKLLEPLHYLQKLSPEIEGYARMGLPVYNGGSLLYFTSYLAADQVEKLDSPFQYLSSNRSLIVCYENCEPYTEFTDRRSYPRELDAYFRDENRQAVLSSADVRAMLLVVPVSITNVQHYNNIAYYLEQSGQYNESILLLNAVVAVFPNRTVAYINLGDAHWGNENYDQAREAYQTYIRLMRENNREQRIPQRVLERIGD</sequence>
<dbReference type="InterPro" id="IPR019734">
    <property type="entry name" value="TPR_rpt"/>
</dbReference>
<accession>A0A432WIU5</accession>
<evidence type="ECO:0000256" key="2">
    <source>
        <dbReference type="SAM" id="SignalP"/>
    </source>
</evidence>
<evidence type="ECO:0000313" key="4">
    <source>
        <dbReference type="Proteomes" id="UP000287823"/>
    </source>
</evidence>
<evidence type="ECO:0000313" key="3">
    <source>
        <dbReference type="EMBL" id="RUO33752.1"/>
    </source>
</evidence>
<dbReference type="PROSITE" id="PS50005">
    <property type="entry name" value="TPR"/>
    <property type="match status" value="1"/>
</dbReference>
<dbReference type="SMART" id="SM00028">
    <property type="entry name" value="TPR"/>
    <property type="match status" value="2"/>
</dbReference>
<organism evidence="3 4">
    <name type="scientific">Aliidiomarina soli</name>
    <dbReference type="NCBI Taxonomy" id="1928574"/>
    <lineage>
        <taxon>Bacteria</taxon>
        <taxon>Pseudomonadati</taxon>
        <taxon>Pseudomonadota</taxon>
        <taxon>Gammaproteobacteria</taxon>
        <taxon>Alteromonadales</taxon>
        <taxon>Idiomarinaceae</taxon>
        <taxon>Aliidiomarina</taxon>
    </lineage>
</organism>
<name>A0A432WIU5_9GAMM</name>
<dbReference type="SUPFAM" id="SSF48452">
    <property type="entry name" value="TPR-like"/>
    <property type="match status" value="1"/>
</dbReference>
<evidence type="ECO:0000256" key="1">
    <source>
        <dbReference type="PROSITE-ProRule" id="PRU00339"/>
    </source>
</evidence>
<keyword evidence="4" id="KW-1185">Reference proteome</keyword>
<dbReference type="Pfam" id="PF13181">
    <property type="entry name" value="TPR_8"/>
    <property type="match status" value="1"/>
</dbReference>
<protein>
    <submittedName>
        <fullName evidence="3">Uncharacterized protein</fullName>
    </submittedName>
</protein>
<dbReference type="Proteomes" id="UP000287823">
    <property type="component" value="Unassembled WGS sequence"/>
</dbReference>
<feature type="repeat" description="TPR" evidence="1">
    <location>
        <begin position="395"/>
        <end position="428"/>
    </location>
</feature>
<keyword evidence="1" id="KW-0802">TPR repeat</keyword>
<dbReference type="AlphaFoldDB" id="A0A432WIU5"/>
<keyword evidence="2" id="KW-0732">Signal</keyword>
<feature type="chain" id="PRO_5019261486" evidence="2">
    <location>
        <begin position="25"/>
        <end position="444"/>
    </location>
</feature>
<reference evidence="3 4" key="1">
    <citation type="journal article" date="2011" name="Front. Microbiol.">
        <title>Genomic signatures of strain selection and enhancement in Bacillus atrophaeus var. globigii, a historical biowarfare simulant.</title>
        <authorList>
            <person name="Gibbons H.S."/>
            <person name="Broomall S.M."/>
            <person name="McNew L.A."/>
            <person name="Daligault H."/>
            <person name="Chapman C."/>
            <person name="Bruce D."/>
            <person name="Karavis M."/>
            <person name="Krepps M."/>
            <person name="McGregor P.A."/>
            <person name="Hong C."/>
            <person name="Park K.H."/>
            <person name="Akmal A."/>
            <person name="Feldman A."/>
            <person name="Lin J.S."/>
            <person name="Chang W.E."/>
            <person name="Higgs B.W."/>
            <person name="Demirev P."/>
            <person name="Lindquist J."/>
            <person name="Liem A."/>
            <person name="Fochler E."/>
            <person name="Read T.D."/>
            <person name="Tapia R."/>
            <person name="Johnson S."/>
            <person name="Bishop-Lilly K.A."/>
            <person name="Detter C."/>
            <person name="Han C."/>
            <person name="Sozhamannan S."/>
            <person name="Rosenzweig C.N."/>
            <person name="Skowronski E.W."/>
        </authorList>
    </citation>
    <scope>NUCLEOTIDE SEQUENCE [LARGE SCALE GENOMIC DNA]</scope>
    <source>
        <strain evidence="3 4">Y4G10-17</strain>
    </source>
</reference>
<dbReference type="Gene3D" id="1.25.40.10">
    <property type="entry name" value="Tetratricopeptide repeat domain"/>
    <property type="match status" value="1"/>
</dbReference>
<gene>
    <name evidence="3" type="ORF">CWE14_04610</name>
</gene>
<dbReference type="EMBL" id="PIPO01000002">
    <property type="protein sequence ID" value="RUO33752.1"/>
    <property type="molecule type" value="Genomic_DNA"/>
</dbReference>
<dbReference type="InterPro" id="IPR011990">
    <property type="entry name" value="TPR-like_helical_dom_sf"/>
</dbReference>
<dbReference type="RefSeq" id="WP_126798319.1">
    <property type="nucleotide sequence ID" value="NZ_PIPO01000002.1"/>
</dbReference>
<comment type="caution">
    <text evidence="3">The sequence shown here is derived from an EMBL/GenBank/DDBJ whole genome shotgun (WGS) entry which is preliminary data.</text>
</comment>
<feature type="signal peptide" evidence="2">
    <location>
        <begin position="1"/>
        <end position="24"/>
    </location>
</feature>